<evidence type="ECO:0000259" key="1">
    <source>
        <dbReference type="Pfam" id="PF20231"/>
    </source>
</evidence>
<keyword evidence="3" id="KW-1185">Reference proteome</keyword>
<dbReference type="EMBL" id="JAZGQO010000010">
    <property type="protein sequence ID" value="KAK6175940.1"/>
    <property type="molecule type" value="Genomic_DNA"/>
</dbReference>
<proteinExistence type="predicted"/>
<organism evidence="2 3">
    <name type="scientific">Patella caerulea</name>
    <name type="common">Rayed Mediterranean limpet</name>
    <dbReference type="NCBI Taxonomy" id="87958"/>
    <lineage>
        <taxon>Eukaryota</taxon>
        <taxon>Metazoa</taxon>
        <taxon>Spiralia</taxon>
        <taxon>Lophotrochozoa</taxon>
        <taxon>Mollusca</taxon>
        <taxon>Gastropoda</taxon>
        <taxon>Patellogastropoda</taxon>
        <taxon>Patelloidea</taxon>
        <taxon>Patellidae</taxon>
        <taxon>Patella</taxon>
    </lineage>
</organism>
<protein>
    <recommendedName>
        <fullName evidence="1">DUF6589 domain-containing protein</fullName>
    </recommendedName>
</protein>
<gene>
    <name evidence="2" type="ORF">SNE40_014314</name>
</gene>
<dbReference type="InterPro" id="IPR046496">
    <property type="entry name" value="DUF6589"/>
</dbReference>
<sequence>MSSITTPRKKKSNSVCFVCLNPTDSHRIAFNEKKCVDVDFVEKLFFICKTDGVKRILKFEDANICRNCFSKVLNTFDFIHKTNENIEQFVSTCVKRAAFSPLTPKSFYCNVNNNNMSTDSQSLPTSRSRKLTKRLAFSDITNESEYDPIPTSTTTTTSEAEVNDHDHSYTSFQKSTQARMILENSDLLTDISNRFTSFCSQGSFLTDLREQSLSLTSRTVMFSSVLHKYRKADDLHENSDHLITAIVKEMMTRVPLLLDAMLCVAVPNSNIIPASIIPSLATCYSILLKLRYNNLSAFHRMVSAITLKGGLNDRGQARLNYLGMTLSCERRLQFQESISLSSENLIIDKLKFNPLIKITGDNLDVYIKASQLFTDKRNKDLHMFASNVIFSRIARMDMDIESPNVDVNSIQAADVLLSSYQQEQLLDVYGVLIGRIMSKLPGMKFLKSHLSLHVPHQYSKKMAEKSTVIPLPILFSNETKHEDCLDIMDSYESQLTSLFTAAFGSLEILRKFKVPVGGDQLTRVRLQEAKNLRTLSVSPEKKFDDLSPIVCEMWHSKQDFLEKCYKALYKVENTPGTLHYFKTILHRNDVNGKVKGRFKPHHELLVAVGEGMIREQILEFCNMECEDDIPQHIKLEGFDKLKDFDKREVLTKLIREFLIFYGYGNVHLGGHIMSENQEIDELQNYCSNLCHWALHLIELDDTAKEGDMSRLLLNCRYSIPFFYSHSALSKYLVENIDFIIKTEYLLSPLQKLRVLEGSFVNVRGGVAQNVESDLVQEHSVCNQKSLIKSLGANKTEKAISRITRAADMISSICDKFDKTVNLKPKGSRHSKCISETDTQIISKSLRKLRPFKFTNGRKCNGFNNIKSLPLSKSKVPMMKDRMNLIIRRLTNGQAVLFDEQEAPEIDEENSSDYLPDI</sequence>
<reference evidence="2 3" key="1">
    <citation type="submission" date="2024-01" db="EMBL/GenBank/DDBJ databases">
        <title>The genome of the rayed Mediterranean limpet Patella caerulea (Linnaeus, 1758).</title>
        <authorList>
            <person name="Anh-Thu Weber A."/>
            <person name="Halstead-Nussloch G."/>
        </authorList>
    </citation>
    <scope>NUCLEOTIDE SEQUENCE [LARGE SCALE GENOMIC DNA]</scope>
    <source>
        <strain evidence="2">AATW-2023a</strain>
        <tissue evidence="2">Whole specimen</tissue>
    </source>
</reference>
<dbReference type="Pfam" id="PF20231">
    <property type="entry name" value="DUF6589"/>
    <property type="match status" value="1"/>
</dbReference>
<feature type="domain" description="DUF6589" evidence="1">
    <location>
        <begin position="413"/>
        <end position="829"/>
    </location>
</feature>
<comment type="caution">
    <text evidence="2">The sequence shown here is derived from an EMBL/GenBank/DDBJ whole genome shotgun (WGS) entry which is preliminary data.</text>
</comment>
<accession>A0AAN8JI36</accession>
<dbReference type="AlphaFoldDB" id="A0AAN8JI36"/>
<dbReference type="Proteomes" id="UP001347796">
    <property type="component" value="Unassembled WGS sequence"/>
</dbReference>
<name>A0AAN8JI36_PATCE</name>
<evidence type="ECO:0000313" key="2">
    <source>
        <dbReference type="EMBL" id="KAK6175940.1"/>
    </source>
</evidence>
<evidence type="ECO:0000313" key="3">
    <source>
        <dbReference type="Proteomes" id="UP001347796"/>
    </source>
</evidence>